<feature type="compositionally biased region" description="Polar residues" evidence="4">
    <location>
        <begin position="803"/>
        <end position="818"/>
    </location>
</feature>
<keyword evidence="2" id="KW-0677">Repeat</keyword>
<evidence type="ECO:0000256" key="3">
    <source>
        <dbReference type="PROSITE-ProRule" id="PRU00221"/>
    </source>
</evidence>
<dbReference type="GO" id="GO:0005737">
    <property type="term" value="C:cytoplasm"/>
    <property type="evidence" value="ECO:0007669"/>
    <property type="project" value="TreeGrafter"/>
</dbReference>
<feature type="repeat" description="WD" evidence="3">
    <location>
        <begin position="935"/>
        <end position="961"/>
    </location>
</feature>
<dbReference type="InterPro" id="IPR045151">
    <property type="entry name" value="DCAF8"/>
</dbReference>
<feature type="compositionally biased region" description="Acidic residues" evidence="4">
    <location>
        <begin position="850"/>
        <end position="883"/>
    </location>
</feature>
<dbReference type="SMART" id="SM00320">
    <property type="entry name" value="WD40"/>
    <property type="match status" value="7"/>
</dbReference>
<gene>
    <name evidence="5" type="ORF">PV04_10597</name>
</gene>
<feature type="region of interest" description="Disordered" evidence="4">
    <location>
        <begin position="800"/>
        <end position="886"/>
    </location>
</feature>
<keyword evidence="6" id="KW-1185">Reference proteome</keyword>
<dbReference type="Pfam" id="PF00400">
    <property type="entry name" value="WD40"/>
    <property type="match status" value="4"/>
</dbReference>
<dbReference type="GO" id="GO:0080008">
    <property type="term" value="C:Cul4-RING E3 ubiquitin ligase complex"/>
    <property type="evidence" value="ECO:0007669"/>
    <property type="project" value="TreeGrafter"/>
</dbReference>
<dbReference type="PANTHER" id="PTHR15574">
    <property type="entry name" value="WD REPEAT DOMAIN-CONTAINING FAMILY"/>
    <property type="match status" value="1"/>
</dbReference>
<dbReference type="EMBL" id="KN846963">
    <property type="protein sequence ID" value="KIW62420.1"/>
    <property type="molecule type" value="Genomic_DNA"/>
</dbReference>
<feature type="repeat" description="WD" evidence="3">
    <location>
        <begin position="42"/>
        <end position="83"/>
    </location>
</feature>
<reference evidence="5 6" key="1">
    <citation type="submission" date="2015-01" db="EMBL/GenBank/DDBJ databases">
        <title>The Genome Sequence of Capronia semiimmersa CBS27337.</title>
        <authorList>
            <consortium name="The Broad Institute Genomics Platform"/>
            <person name="Cuomo C."/>
            <person name="de Hoog S."/>
            <person name="Gorbushina A."/>
            <person name="Stielow B."/>
            <person name="Teixiera M."/>
            <person name="Abouelleil A."/>
            <person name="Chapman S.B."/>
            <person name="Priest M."/>
            <person name="Young S.K."/>
            <person name="Wortman J."/>
            <person name="Nusbaum C."/>
            <person name="Birren B."/>
        </authorList>
    </citation>
    <scope>NUCLEOTIDE SEQUENCE [LARGE SCALE GENOMIC DNA]</scope>
    <source>
        <strain evidence="5 6">CBS 27337</strain>
    </source>
</reference>
<dbReference type="GO" id="GO:0045717">
    <property type="term" value="P:negative regulation of fatty acid biosynthetic process"/>
    <property type="evidence" value="ECO:0007669"/>
    <property type="project" value="TreeGrafter"/>
</dbReference>
<protein>
    <submittedName>
        <fullName evidence="5">Uncharacterized protein</fullName>
    </submittedName>
</protein>
<sequence length="1145" mass="126274">MDDKFDVRLLTRSLGETRRHRSIRTLYGDKTWVEDLDIVNELGAHSGCVNALSWSSSGNLLASGSDDTHLNIWDYNPSGTARTFSLNTSVSTGHHANIFSVKFMPHSGDRTVVTCAGDSEVRVFDLEYGGAATQAGSSDSFSASTRSRRFNNYFQNARWLNEGNTNCRVYRSHADRVKRIVTESSPYLFLTCSEDGEVRQWDLRQPSSAYPAPRGGRGARFRGGMAGDVGDTPPPLISYKKHALDLNSISCAPSQPQYIALGGAHLHCFLHDRRMLGRDLNSEKGLPASLKPVVGSLEDEAMAQATRCVRRFAPNNKRKSGPYEHGHITACKISDANPNEMLASWSGDHIYSFDIVKSPDAREVDAKADEEFQSNRLRHRSDRKRKRARANASSSSLGDSAKPSRRLRRAADDQQEEGQTALLARYGDGGSELISVPSNESEAAAEFPATAHDFLLSEAQRSSERVARSLVQLRKTLFDFSTALSEEALASMEESSELTPHEAAFTNALGQCASLLPQMDEIIRAWAYPVNPTEEDVILQNTLRRNRQASWRFVQAAGCLAQTLGGRLQSLNPSPEVQLTQFDQIRPAAHEGRNIPQESRFCYDFLRAILLWLRGGQHAVLQGFKRPPNVSSESPRFPLEQDDTVHNFVPELEAYLLNLADEERPIVDLDTNRFERDEIRQIFRSQKAAVQAFIRALANVRLEPRQGLSETRTDPANPSTAVRVMDKGAAARFWGVKVGRSLLMRAAEGVTFDFVNRAFGGLRLQIADPDAGEEQGQEEINTEEEERIVEALDIVATMAASDAASNPSTGDATGTEASAESPVTARGTTEGARRPEIETSTPLAAHVEDAGEGDNVEEDEHEDNNDNSDSEDGTTESEEEDEAPERILFRRRLGFARSQNRASVNLHVPYSSHTRVYKGHCNTRTVKDVNYYGLNDEYVVSGSDDGHFFIWDRKTSKILNILEGDGEVVNVVQGHPYEPMIACSGIDSTVKIFGSGGDSRERKAAEKGIDVANPGGSVHSSLAFGGRRRARRTRSGSGEAEDSDTEEENQETSSRGLKSRRAMHRSYTITSRNDAERRRSAGDNYVTGDMLGQMLLAIQRGQVQVVGGHGFGEPGGTVVIDDNCLVSPRARCWRMSPLATLAWIT</sequence>
<dbReference type="Gene3D" id="2.130.10.10">
    <property type="entry name" value="YVTN repeat-like/Quinoprotein amine dehydrogenase"/>
    <property type="match status" value="3"/>
</dbReference>
<dbReference type="AlphaFoldDB" id="A0A0D2F648"/>
<evidence type="ECO:0000256" key="2">
    <source>
        <dbReference type="ARBA" id="ARBA00022737"/>
    </source>
</evidence>
<evidence type="ECO:0000313" key="5">
    <source>
        <dbReference type="EMBL" id="KIW62420.1"/>
    </source>
</evidence>
<feature type="region of interest" description="Disordered" evidence="4">
    <location>
        <begin position="1010"/>
        <end position="1062"/>
    </location>
</feature>
<feature type="region of interest" description="Disordered" evidence="4">
    <location>
        <begin position="366"/>
        <end position="417"/>
    </location>
</feature>
<evidence type="ECO:0000256" key="4">
    <source>
        <dbReference type="SAM" id="MobiDB-lite"/>
    </source>
</evidence>
<feature type="repeat" description="WD" evidence="3">
    <location>
        <begin position="170"/>
        <end position="211"/>
    </location>
</feature>
<dbReference type="InterPro" id="IPR036322">
    <property type="entry name" value="WD40_repeat_dom_sf"/>
</dbReference>
<dbReference type="Proteomes" id="UP000054266">
    <property type="component" value="Unassembled WGS sequence"/>
</dbReference>
<organism evidence="5 6">
    <name type="scientific">Phialophora macrospora</name>
    <dbReference type="NCBI Taxonomy" id="1851006"/>
    <lineage>
        <taxon>Eukaryota</taxon>
        <taxon>Fungi</taxon>
        <taxon>Dikarya</taxon>
        <taxon>Ascomycota</taxon>
        <taxon>Pezizomycotina</taxon>
        <taxon>Eurotiomycetes</taxon>
        <taxon>Chaetothyriomycetidae</taxon>
        <taxon>Chaetothyriales</taxon>
        <taxon>Herpotrichiellaceae</taxon>
        <taxon>Phialophora</taxon>
    </lineage>
</organism>
<feature type="compositionally biased region" description="Basic residues" evidence="4">
    <location>
        <begin position="376"/>
        <end position="389"/>
    </location>
</feature>
<dbReference type="PROSITE" id="PS50082">
    <property type="entry name" value="WD_REPEATS_2"/>
    <property type="match status" value="4"/>
</dbReference>
<proteinExistence type="predicted"/>
<dbReference type="InterPro" id="IPR001680">
    <property type="entry name" value="WD40_rpt"/>
</dbReference>
<accession>A0A0D2F648</accession>
<dbReference type="STRING" id="5601.A0A0D2F648"/>
<name>A0A0D2F648_9EURO</name>
<dbReference type="SUPFAM" id="SSF50978">
    <property type="entry name" value="WD40 repeat-like"/>
    <property type="match status" value="1"/>
</dbReference>
<dbReference type="InterPro" id="IPR015943">
    <property type="entry name" value="WD40/YVTN_repeat-like_dom_sf"/>
</dbReference>
<dbReference type="PROSITE" id="PS50294">
    <property type="entry name" value="WD_REPEATS_REGION"/>
    <property type="match status" value="2"/>
</dbReference>
<dbReference type="PANTHER" id="PTHR15574:SF40">
    <property type="entry name" value="WD AND TETRATRICOPEPTIDE REPEATS PROTEIN 1"/>
    <property type="match status" value="1"/>
</dbReference>
<feature type="compositionally biased region" description="Acidic residues" evidence="4">
    <location>
        <begin position="1039"/>
        <end position="1050"/>
    </location>
</feature>
<keyword evidence="1 3" id="KW-0853">WD repeat</keyword>
<evidence type="ECO:0000256" key="1">
    <source>
        <dbReference type="ARBA" id="ARBA00022574"/>
    </source>
</evidence>
<evidence type="ECO:0000313" key="6">
    <source>
        <dbReference type="Proteomes" id="UP000054266"/>
    </source>
</evidence>
<feature type="repeat" description="WD" evidence="3">
    <location>
        <begin position="91"/>
        <end position="134"/>
    </location>
</feature>